<dbReference type="SUPFAM" id="SSF55729">
    <property type="entry name" value="Acyl-CoA N-acyltransferases (Nat)"/>
    <property type="match status" value="1"/>
</dbReference>
<dbReference type="InterPro" id="IPR050832">
    <property type="entry name" value="Bact_Acetyltransf"/>
</dbReference>
<sequence>MKLERATDADLPALHRLIERAYRGDTARAGWSHEADLLDGQRTDPQTLAEMLADPASHLLLWREHGEPAACVALTDKSHGTAYLGLLTVDTSRQADGLGRVLLAAAESWASQQLAAARVEMTVIVQRAELVAWYERRGYRLTGERRPFPYGDQRFGEPRRGDLEFAVLEKAL</sequence>
<dbReference type="EMBL" id="CADCWB010000235">
    <property type="protein sequence ID" value="CAA9531131.1"/>
    <property type="molecule type" value="Genomic_DNA"/>
</dbReference>
<dbReference type="Pfam" id="PF00583">
    <property type="entry name" value="Acetyltransf_1"/>
    <property type="match status" value="1"/>
</dbReference>
<dbReference type="InterPro" id="IPR000182">
    <property type="entry name" value="GNAT_dom"/>
</dbReference>
<accession>A0A6J4TSY1</accession>
<evidence type="ECO:0000259" key="3">
    <source>
        <dbReference type="PROSITE" id="PS51186"/>
    </source>
</evidence>
<dbReference type="InterPro" id="IPR016181">
    <property type="entry name" value="Acyl_CoA_acyltransferase"/>
</dbReference>
<organism evidence="4">
    <name type="scientific">uncultured Sphingomonas sp</name>
    <dbReference type="NCBI Taxonomy" id="158754"/>
    <lineage>
        <taxon>Bacteria</taxon>
        <taxon>Pseudomonadati</taxon>
        <taxon>Pseudomonadota</taxon>
        <taxon>Alphaproteobacteria</taxon>
        <taxon>Sphingomonadales</taxon>
        <taxon>Sphingomonadaceae</taxon>
        <taxon>Sphingomonas</taxon>
        <taxon>environmental samples</taxon>
    </lineage>
</organism>
<dbReference type="PANTHER" id="PTHR43877:SF2">
    <property type="entry name" value="AMINOALKYLPHOSPHONATE N-ACETYLTRANSFERASE-RELATED"/>
    <property type="match status" value="1"/>
</dbReference>
<protein>
    <submittedName>
        <fullName evidence="4">Histone acetyltransferase HPA2 and related acetyltransferases</fullName>
    </submittedName>
</protein>
<dbReference type="Gene3D" id="3.40.630.30">
    <property type="match status" value="1"/>
</dbReference>
<proteinExistence type="predicted"/>
<gene>
    <name evidence="4" type="ORF">AVDCRST_MAG62-1889</name>
</gene>
<dbReference type="GO" id="GO:0016747">
    <property type="term" value="F:acyltransferase activity, transferring groups other than amino-acyl groups"/>
    <property type="evidence" value="ECO:0007669"/>
    <property type="project" value="InterPro"/>
</dbReference>
<evidence type="ECO:0000313" key="4">
    <source>
        <dbReference type="EMBL" id="CAA9531131.1"/>
    </source>
</evidence>
<dbReference type="PROSITE" id="PS51186">
    <property type="entry name" value="GNAT"/>
    <property type="match status" value="1"/>
</dbReference>
<feature type="domain" description="N-acetyltransferase" evidence="3">
    <location>
        <begin position="1"/>
        <end position="162"/>
    </location>
</feature>
<keyword evidence="2" id="KW-0012">Acyltransferase</keyword>
<dbReference type="CDD" id="cd04301">
    <property type="entry name" value="NAT_SF"/>
    <property type="match status" value="1"/>
</dbReference>
<reference evidence="4" key="1">
    <citation type="submission" date="2020-02" db="EMBL/GenBank/DDBJ databases">
        <authorList>
            <person name="Meier V. D."/>
        </authorList>
    </citation>
    <scope>NUCLEOTIDE SEQUENCE</scope>
    <source>
        <strain evidence="4">AVDCRST_MAG62</strain>
    </source>
</reference>
<name>A0A6J4TSY1_9SPHN</name>
<evidence type="ECO:0000256" key="2">
    <source>
        <dbReference type="ARBA" id="ARBA00023315"/>
    </source>
</evidence>
<dbReference type="PANTHER" id="PTHR43877">
    <property type="entry name" value="AMINOALKYLPHOSPHONATE N-ACETYLTRANSFERASE-RELATED-RELATED"/>
    <property type="match status" value="1"/>
</dbReference>
<dbReference type="AlphaFoldDB" id="A0A6J4TSY1"/>
<keyword evidence="1 4" id="KW-0808">Transferase</keyword>
<evidence type="ECO:0000256" key="1">
    <source>
        <dbReference type="ARBA" id="ARBA00022679"/>
    </source>
</evidence>